<gene>
    <name evidence="8" type="ORF">L1049_015109</name>
</gene>
<protein>
    <recommendedName>
        <fullName evidence="7">RING-type domain-containing protein</fullName>
    </recommendedName>
</protein>
<keyword evidence="5" id="KW-0175">Coiled coil</keyword>
<dbReference type="PANTHER" id="PTHR42647:SF6">
    <property type="entry name" value="RING-TYPE DOMAIN-CONTAINING PROTEIN"/>
    <property type="match status" value="1"/>
</dbReference>
<proteinExistence type="predicted"/>
<organism evidence="8 9">
    <name type="scientific">Liquidambar formosana</name>
    <name type="common">Formosan gum</name>
    <dbReference type="NCBI Taxonomy" id="63359"/>
    <lineage>
        <taxon>Eukaryota</taxon>
        <taxon>Viridiplantae</taxon>
        <taxon>Streptophyta</taxon>
        <taxon>Embryophyta</taxon>
        <taxon>Tracheophyta</taxon>
        <taxon>Spermatophyta</taxon>
        <taxon>Magnoliopsida</taxon>
        <taxon>eudicotyledons</taxon>
        <taxon>Gunneridae</taxon>
        <taxon>Pentapetalae</taxon>
        <taxon>Saxifragales</taxon>
        <taxon>Altingiaceae</taxon>
        <taxon>Liquidambar</taxon>
    </lineage>
</organism>
<evidence type="ECO:0000256" key="6">
    <source>
        <dbReference type="SAM" id="MobiDB-lite"/>
    </source>
</evidence>
<dbReference type="PANTHER" id="PTHR42647">
    <property type="entry name" value="SBP (S-RIBONUCLEASE BINDING PROTEIN) FAMILY PROTEIN"/>
    <property type="match status" value="1"/>
</dbReference>
<dbReference type="PIRSF" id="PIRSF036836">
    <property type="entry name" value="RNase_bind_SBP1"/>
    <property type="match status" value="1"/>
</dbReference>
<evidence type="ECO:0000256" key="4">
    <source>
        <dbReference type="PROSITE-ProRule" id="PRU00175"/>
    </source>
</evidence>
<keyword evidence="2 4" id="KW-0863">Zinc-finger</keyword>
<dbReference type="GO" id="GO:0008270">
    <property type="term" value="F:zinc ion binding"/>
    <property type="evidence" value="ECO:0007669"/>
    <property type="project" value="UniProtKB-KW"/>
</dbReference>
<feature type="coiled-coil region" evidence="5">
    <location>
        <begin position="163"/>
        <end position="197"/>
    </location>
</feature>
<dbReference type="Pfam" id="PF13920">
    <property type="entry name" value="zf-C3HC4_3"/>
    <property type="match status" value="1"/>
</dbReference>
<evidence type="ECO:0000256" key="5">
    <source>
        <dbReference type="SAM" id="Coils"/>
    </source>
</evidence>
<evidence type="ECO:0000313" key="9">
    <source>
        <dbReference type="Proteomes" id="UP001415857"/>
    </source>
</evidence>
<feature type="compositionally biased region" description="Acidic residues" evidence="6">
    <location>
        <begin position="209"/>
        <end position="221"/>
    </location>
</feature>
<dbReference type="GO" id="GO:0004842">
    <property type="term" value="F:ubiquitin-protein transferase activity"/>
    <property type="evidence" value="ECO:0007669"/>
    <property type="project" value="TreeGrafter"/>
</dbReference>
<keyword evidence="1" id="KW-0479">Metal-binding</keyword>
<reference evidence="8 9" key="1">
    <citation type="journal article" date="2024" name="Plant J.">
        <title>Genome sequences and population genomics reveal climatic adaptation and genomic divergence between two closely related sweetgum species.</title>
        <authorList>
            <person name="Xu W.Q."/>
            <person name="Ren C.Q."/>
            <person name="Zhang X.Y."/>
            <person name="Comes H.P."/>
            <person name="Liu X.H."/>
            <person name="Li Y.G."/>
            <person name="Kettle C.J."/>
            <person name="Jalonen R."/>
            <person name="Gaisberger H."/>
            <person name="Ma Y.Z."/>
            <person name="Qiu Y.X."/>
        </authorList>
    </citation>
    <scope>NUCLEOTIDE SEQUENCE [LARGE SCALE GENOMIC DNA]</scope>
    <source>
        <strain evidence="8">Hangzhou</strain>
    </source>
</reference>
<evidence type="ECO:0000256" key="2">
    <source>
        <dbReference type="ARBA" id="ARBA00022771"/>
    </source>
</evidence>
<dbReference type="InterPro" id="IPR001841">
    <property type="entry name" value="Znf_RING"/>
</dbReference>
<evidence type="ECO:0000259" key="7">
    <source>
        <dbReference type="PROSITE" id="PS50089"/>
    </source>
</evidence>
<dbReference type="FunFam" id="3.30.40.10:FF:000239">
    <property type="entry name" value="probable BOI-related E3 ubiquitin-protein ligase 2"/>
    <property type="match status" value="1"/>
</dbReference>
<dbReference type="AlphaFoldDB" id="A0AAP0X2A4"/>
<feature type="domain" description="RING-type" evidence="7">
    <location>
        <begin position="245"/>
        <end position="280"/>
    </location>
</feature>
<name>A0AAP0X2A4_LIQFO</name>
<accession>A0AAP0X2A4</accession>
<evidence type="ECO:0000256" key="1">
    <source>
        <dbReference type="ARBA" id="ARBA00022723"/>
    </source>
</evidence>
<feature type="region of interest" description="Disordered" evidence="6">
    <location>
        <begin position="209"/>
        <end position="235"/>
    </location>
</feature>
<evidence type="ECO:0000313" key="8">
    <source>
        <dbReference type="EMBL" id="KAK9286706.1"/>
    </source>
</evidence>
<dbReference type="InterPro" id="IPR013083">
    <property type="entry name" value="Znf_RING/FYVE/PHD"/>
</dbReference>
<dbReference type="Proteomes" id="UP001415857">
    <property type="component" value="Unassembled WGS sequence"/>
</dbReference>
<dbReference type="Gene3D" id="3.30.40.10">
    <property type="entry name" value="Zinc/RING finger domain, C3HC4 (zinc finger)"/>
    <property type="match status" value="1"/>
</dbReference>
<sequence length="292" mass="33564">MAIQAQLYSENHGFPLGGTQDWMDNGYGFNEFCFNLQQKQQQQQQLQHMQQLQNQQQHRNQNLFFDNSLLVSALKNNNSSSDDRLPMGFSQSMAFENEKQRQEIDRFISLQNERLRLLLQEQRKQELAVLLKKIESKTVFLLKQKDEEIARAAKRTMELEIFLGKLEMENQSWQRLAEENEATAVSLNTKLEQLRENAFDGFSNGAEDAESCCDESGEDETGENRGGGGCNGEEGEEERTRKMVCKSCNSRNSCVLFLPCRHLCSCKACDAFLDFCPVCRMVKKASIEAMFF</sequence>
<dbReference type="EMBL" id="JBBPBK010000004">
    <property type="protein sequence ID" value="KAK9286706.1"/>
    <property type="molecule type" value="Genomic_DNA"/>
</dbReference>
<comment type="caution">
    <text evidence="8">The sequence shown here is derived from an EMBL/GenBank/DDBJ whole genome shotgun (WGS) entry which is preliminary data.</text>
</comment>
<keyword evidence="9" id="KW-1185">Reference proteome</keyword>
<evidence type="ECO:0000256" key="3">
    <source>
        <dbReference type="ARBA" id="ARBA00022833"/>
    </source>
</evidence>
<dbReference type="PROSITE" id="PS50089">
    <property type="entry name" value="ZF_RING_2"/>
    <property type="match status" value="1"/>
</dbReference>
<keyword evidence="3" id="KW-0862">Zinc</keyword>